<evidence type="ECO:0000313" key="2">
    <source>
        <dbReference type="EMBL" id="CAH1641814.1"/>
    </source>
</evidence>
<keyword evidence="1" id="KW-0175">Coiled coil</keyword>
<keyword evidence="3" id="KW-1185">Reference proteome</keyword>
<evidence type="ECO:0000313" key="3">
    <source>
        <dbReference type="Proteomes" id="UP001153321"/>
    </source>
</evidence>
<protein>
    <submittedName>
        <fullName evidence="2">Uncharacterized protein</fullName>
    </submittedName>
</protein>
<gene>
    <name evidence="2" type="ORF">SPLIT_LOCUS7170</name>
</gene>
<dbReference type="EMBL" id="LR824555">
    <property type="protein sequence ID" value="CAH1641814.1"/>
    <property type="molecule type" value="Genomic_DNA"/>
</dbReference>
<feature type="coiled-coil region" evidence="1">
    <location>
        <begin position="6"/>
        <end position="33"/>
    </location>
</feature>
<organism evidence="2 3">
    <name type="scientific">Spodoptera littoralis</name>
    <name type="common">Egyptian cotton leafworm</name>
    <dbReference type="NCBI Taxonomy" id="7109"/>
    <lineage>
        <taxon>Eukaryota</taxon>
        <taxon>Metazoa</taxon>
        <taxon>Ecdysozoa</taxon>
        <taxon>Arthropoda</taxon>
        <taxon>Hexapoda</taxon>
        <taxon>Insecta</taxon>
        <taxon>Pterygota</taxon>
        <taxon>Neoptera</taxon>
        <taxon>Endopterygota</taxon>
        <taxon>Lepidoptera</taxon>
        <taxon>Glossata</taxon>
        <taxon>Ditrysia</taxon>
        <taxon>Noctuoidea</taxon>
        <taxon>Noctuidae</taxon>
        <taxon>Amphipyrinae</taxon>
        <taxon>Spodoptera</taxon>
    </lineage>
</organism>
<reference evidence="2" key="1">
    <citation type="submission" date="2022-02" db="EMBL/GenBank/DDBJ databases">
        <authorList>
            <person name="King R."/>
        </authorList>
    </citation>
    <scope>NUCLEOTIDE SEQUENCE</scope>
</reference>
<feature type="coiled-coil region" evidence="1">
    <location>
        <begin position="182"/>
        <end position="209"/>
    </location>
</feature>
<dbReference type="Proteomes" id="UP001153321">
    <property type="component" value="Chromosome 24"/>
</dbReference>
<evidence type="ECO:0000256" key="1">
    <source>
        <dbReference type="SAM" id="Coils"/>
    </source>
</evidence>
<accession>A0A9P0I7X6</accession>
<name>A0A9P0I7X6_SPOLI</name>
<sequence length="1371" mass="162028">MIILKGNNLGERHKDLNAKVKEAREKLVDFDELKQKPEQSDVDKLFKIALASKYMNIDYIVEVLKCGDPLYISKALKCDWMYDDKYAHIINPEYLQNNIIPFMSTKMKKKMLTGKFQFIKEIFTSKFPEEEFEMQLRFYERNCYEIMTAEEKETWALQQIASGKEILGKDSTYFVKMIILKGNNLGERHKDLNAKVKEAREKLVDFDELKQKPEQSDVDKLFKIALASKYMNIDYIVEVLKCGDPLYISKALKCDWMYDDKYAHIINPEYLQNNINPFMSTKMKKKMLTGISIHVRNESRAAEFYNYCMDIGCTNIAIKFLYFTSDNFKLKILKDPSKFDHLRPMFTCKDGAVIKNFIGTSFPLAEAFLKLYNYGDKKQVLRKLIYLYAFSQHKYLRLLEKYTDLSDWRRERKTIDTFLSLRISKSIMKKHKDRVLKKPTLYINILSKRAIIKYSTEEDAKHFAIALLPDDVLYFWINEPFCIKQRFLLDIITTSSKYKFVKEIFTSKYPDEEFDTDLSFFSQVCNLMTAEEKEVWAIEEIARQNAEYGEIPNYQIFKLVTFEKAFEDIEKLLFTTRNSERNELLFLLIEIAKDQLHLERVLNIFYEKQKNIEKCSKEQFIDKVLQYFNVYEFGTSCWEAFNTIFCCVNVYSSTEYIEKYQYRTIATIFHIINDIELPAALKNHIDVGLHFISLHENNNKLTKEQAEKVFQYFLDLYMAEICKFENVPYNDEVKEYLRRYIHDILRLLGEYNRTKEDCPELVKHFMQLDRSEFDRLRVLHTELEAEEIQFVEPLNLMCNLKTDSKLLIEHLQLLRKNINVPYKFKITSVLKKLKIYFSQDIAKEYLTFFCSLLDEDKLRHKEAQAGVHALFLLGDDNFKVDLMKKFAPVEATINHKEIDEKLLRVQRAICSHILYSRRPVPLEYIFMYLKGDYVHFCLPMFNALLSNLPFLQLINFVETLLNKPVSIQKHGIRLAFECLNLDNLNAVILRAWNKTKNISLRIVIFDALFKKIAELPNGHEVLFHTLKSMILTLQNDDDDEIFNLIKSNLLPEHLTIECIETAWKIFSHFPLSLTNIDRMCDLINYMITNIDKMHQGIVREIIDTFIASGFKLNKETRGKFNSETSFIESKWRLTLKYIMNEDDLEKKIEITKLILIKCFKPKDGGNVEDKHVLIDTGMKFISQLEGESYNQTPSRFVNINSLMQSVIQTMEAVFTMEEIYLQIWELQLGIVARKAINKPVRANAAHVFAKELGNLVKEYAEKELFFNCFLVQIAPLVSDKITTVCNAINDYNDEKFYMKVCRQLTSYEMIETYWLVLYLLPIIKYGVSRYQTRRKDCLYIIHKLSKLNNKEIRFYMFNTMPDLGKDLISIY</sequence>
<proteinExistence type="predicted"/>